<sequence>MKLFLVSPQIASISVRVDYSLLAKHLFQATQHFVLVGVEDYMNDGLTTMEKFERPRACDIRFATLPSAQQRGGWWTALKFPLEPREKIRTFRLNETNGLLAVITWFDEPVSQEGKLRMRLRIKRFPKLEPMPGAATQEFPFEITARNNESSPDAWIDIREDLIGVRVHEIEESTLRVYDWRTGMCRLEDRCPRGSQGTTFVFLQDEAIAVASRDSSAVSILTIPDKDSATATPPYPKLTAAIRTLKISQEYLPPPGRNSLFPAFDDDDDLPPPPEGELDIIFPSVNCFSSTDSNIVIINIISFGRSTDIAIHSETLRSFSAYASPLFPSVSVGQYVGDAGSVGQVIIPWEDWGKGKAEVFTEPSSGESMVDGSWYATLSRDRRLKIHDFGSWWGAGPQPSGSGGKVILDEFVDYHDAVVQFRENRVLALINVATKAGSRRSMYI</sequence>
<evidence type="ECO:0000313" key="2">
    <source>
        <dbReference type="Proteomes" id="UP001175228"/>
    </source>
</evidence>
<gene>
    <name evidence="1" type="ORF">EDD18DRAFT_1106896</name>
</gene>
<accession>A0AA39TMP6</accession>
<dbReference type="EMBL" id="JAUEPU010000019">
    <property type="protein sequence ID" value="KAK0495056.1"/>
    <property type="molecule type" value="Genomic_DNA"/>
</dbReference>
<proteinExistence type="predicted"/>
<comment type="caution">
    <text evidence="1">The sequence shown here is derived from an EMBL/GenBank/DDBJ whole genome shotgun (WGS) entry which is preliminary data.</text>
</comment>
<reference evidence="1" key="1">
    <citation type="submission" date="2023-06" db="EMBL/GenBank/DDBJ databases">
        <authorList>
            <consortium name="Lawrence Berkeley National Laboratory"/>
            <person name="Ahrendt S."/>
            <person name="Sahu N."/>
            <person name="Indic B."/>
            <person name="Wong-Bajracharya J."/>
            <person name="Merenyi Z."/>
            <person name="Ke H.-M."/>
            <person name="Monk M."/>
            <person name="Kocsube S."/>
            <person name="Drula E."/>
            <person name="Lipzen A."/>
            <person name="Balint B."/>
            <person name="Henrissat B."/>
            <person name="Andreopoulos B."/>
            <person name="Martin F.M."/>
            <person name="Harder C.B."/>
            <person name="Rigling D."/>
            <person name="Ford K.L."/>
            <person name="Foster G.D."/>
            <person name="Pangilinan J."/>
            <person name="Papanicolaou A."/>
            <person name="Barry K."/>
            <person name="LaButti K."/>
            <person name="Viragh M."/>
            <person name="Koriabine M."/>
            <person name="Yan M."/>
            <person name="Riley R."/>
            <person name="Champramary S."/>
            <person name="Plett K.L."/>
            <person name="Tsai I.J."/>
            <person name="Slot J."/>
            <person name="Sipos G."/>
            <person name="Plett J."/>
            <person name="Nagy L.G."/>
            <person name="Grigoriev I.V."/>
        </authorList>
    </citation>
    <scope>NUCLEOTIDE SEQUENCE</scope>
    <source>
        <strain evidence="1">HWK02</strain>
    </source>
</reference>
<dbReference type="Proteomes" id="UP001175228">
    <property type="component" value="Unassembled WGS sequence"/>
</dbReference>
<keyword evidence="2" id="KW-1185">Reference proteome</keyword>
<name>A0AA39TMP6_9AGAR</name>
<organism evidence="1 2">
    <name type="scientific">Armillaria luteobubalina</name>
    <dbReference type="NCBI Taxonomy" id="153913"/>
    <lineage>
        <taxon>Eukaryota</taxon>
        <taxon>Fungi</taxon>
        <taxon>Dikarya</taxon>
        <taxon>Basidiomycota</taxon>
        <taxon>Agaricomycotina</taxon>
        <taxon>Agaricomycetes</taxon>
        <taxon>Agaricomycetidae</taxon>
        <taxon>Agaricales</taxon>
        <taxon>Marasmiineae</taxon>
        <taxon>Physalacriaceae</taxon>
        <taxon>Armillaria</taxon>
    </lineage>
</organism>
<evidence type="ECO:0000313" key="1">
    <source>
        <dbReference type="EMBL" id="KAK0495056.1"/>
    </source>
</evidence>
<protein>
    <submittedName>
        <fullName evidence="1">Uncharacterized protein</fullName>
    </submittedName>
</protein>
<dbReference type="AlphaFoldDB" id="A0AA39TMP6"/>